<protein>
    <submittedName>
        <fullName evidence="1">Uncharacterized protein</fullName>
    </submittedName>
</protein>
<evidence type="ECO:0000313" key="1">
    <source>
        <dbReference type="EMBL" id="PSG87395.1"/>
    </source>
</evidence>
<proteinExistence type="predicted"/>
<sequence length="107" mass="11975">MLILKFGSLYSSSIADCAVSTPPAYDTEMYGFRIMDFNNPEKTLFLFEAIFGFVILESLSTLNEFPIFFPMINVISQMCANVVVYGKLRVCVRGFSEGKSEASKQSN</sequence>
<dbReference type="Proteomes" id="UP000238426">
    <property type="component" value="Unassembled WGS sequence"/>
</dbReference>
<comment type="caution">
    <text evidence="1">The sequence shown here is derived from an EMBL/GenBank/DDBJ whole genome shotgun (WGS) entry which is preliminary data.</text>
</comment>
<accession>A0A2T1N752</accession>
<reference evidence="1 2" key="1">
    <citation type="submission" date="2018-03" db="EMBL/GenBank/DDBJ databases">
        <title>Mesoflavibacter sp. HG37 and Mesoflavibacter sp. HG96 sp.nov., two marine bacteria isolated from seawater of Western Pacific Ocean.</title>
        <authorList>
            <person name="Cheng H."/>
            <person name="Wu Y.-H."/>
            <person name="Guo L.-L."/>
            <person name="Xu X.-W."/>
        </authorList>
    </citation>
    <scope>NUCLEOTIDE SEQUENCE [LARGE SCALE GENOMIC DNA]</scope>
    <source>
        <strain evidence="1 2">KCTC 32269</strain>
    </source>
</reference>
<organism evidence="1 2">
    <name type="scientific">Aurantibacter aestuarii</name>
    <dbReference type="NCBI Taxonomy" id="1266046"/>
    <lineage>
        <taxon>Bacteria</taxon>
        <taxon>Pseudomonadati</taxon>
        <taxon>Bacteroidota</taxon>
        <taxon>Flavobacteriia</taxon>
        <taxon>Flavobacteriales</taxon>
        <taxon>Flavobacteriaceae</taxon>
        <taxon>Aurantibacter</taxon>
    </lineage>
</organism>
<gene>
    <name evidence="1" type="ORF">C7H52_10960</name>
</gene>
<dbReference type="AlphaFoldDB" id="A0A2T1N752"/>
<evidence type="ECO:0000313" key="2">
    <source>
        <dbReference type="Proteomes" id="UP000238426"/>
    </source>
</evidence>
<dbReference type="EMBL" id="PXOQ01000010">
    <property type="protein sequence ID" value="PSG87395.1"/>
    <property type="molecule type" value="Genomic_DNA"/>
</dbReference>
<name>A0A2T1N752_9FLAO</name>
<keyword evidence="2" id="KW-1185">Reference proteome</keyword>